<evidence type="ECO:0000256" key="2">
    <source>
        <dbReference type="ARBA" id="ARBA00022737"/>
    </source>
</evidence>
<evidence type="ECO:0000256" key="4">
    <source>
        <dbReference type="SAM" id="Phobius"/>
    </source>
</evidence>
<dbReference type="SMART" id="SM00054">
    <property type="entry name" value="EFh"/>
    <property type="match status" value="2"/>
</dbReference>
<dbReference type="InterPro" id="IPR018247">
    <property type="entry name" value="EF_Hand_1_Ca_BS"/>
</dbReference>
<evidence type="ECO:0000256" key="3">
    <source>
        <dbReference type="ARBA" id="ARBA00022837"/>
    </source>
</evidence>
<dbReference type="GO" id="GO:0005509">
    <property type="term" value="F:calcium ion binding"/>
    <property type="evidence" value="ECO:0007669"/>
    <property type="project" value="InterPro"/>
</dbReference>
<dbReference type="Gene3D" id="1.10.238.10">
    <property type="entry name" value="EF-hand"/>
    <property type="match status" value="1"/>
</dbReference>
<feature type="domain" description="EF-hand" evidence="5">
    <location>
        <begin position="113"/>
        <end position="148"/>
    </location>
</feature>
<protein>
    <recommendedName>
        <fullName evidence="5">EF-hand domain-containing protein</fullName>
    </recommendedName>
</protein>
<dbReference type="GO" id="GO:0043226">
    <property type="term" value="C:organelle"/>
    <property type="evidence" value="ECO:0007669"/>
    <property type="project" value="UniProtKB-ARBA"/>
</dbReference>
<evidence type="ECO:0000256" key="1">
    <source>
        <dbReference type="ARBA" id="ARBA00022723"/>
    </source>
</evidence>
<keyword evidence="2" id="KW-0677">Repeat</keyword>
<dbReference type="PANTHER" id="PTHR10891">
    <property type="entry name" value="EF-HAND CALCIUM-BINDING DOMAIN CONTAINING PROTEIN"/>
    <property type="match status" value="1"/>
</dbReference>
<dbReference type="Proteomes" id="UP000541444">
    <property type="component" value="Unassembled WGS sequence"/>
</dbReference>
<feature type="transmembrane region" description="Helical" evidence="4">
    <location>
        <begin position="6"/>
        <end position="28"/>
    </location>
</feature>
<dbReference type="InterPro" id="IPR002048">
    <property type="entry name" value="EF_hand_dom"/>
</dbReference>
<dbReference type="InterPro" id="IPR011992">
    <property type="entry name" value="EF-hand-dom_pair"/>
</dbReference>
<dbReference type="PROSITE" id="PS50222">
    <property type="entry name" value="EF_HAND_2"/>
    <property type="match status" value="2"/>
</dbReference>
<organism evidence="6 7">
    <name type="scientific">Kingdonia uniflora</name>
    <dbReference type="NCBI Taxonomy" id="39325"/>
    <lineage>
        <taxon>Eukaryota</taxon>
        <taxon>Viridiplantae</taxon>
        <taxon>Streptophyta</taxon>
        <taxon>Embryophyta</taxon>
        <taxon>Tracheophyta</taxon>
        <taxon>Spermatophyta</taxon>
        <taxon>Magnoliopsida</taxon>
        <taxon>Ranunculales</taxon>
        <taxon>Circaeasteraceae</taxon>
        <taxon>Kingdonia</taxon>
    </lineage>
</organism>
<evidence type="ECO:0000313" key="6">
    <source>
        <dbReference type="EMBL" id="KAF6171833.1"/>
    </source>
</evidence>
<dbReference type="Pfam" id="PF13499">
    <property type="entry name" value="EF-hand_7"/>
    <property type="match status" value="1"/>
</dbReference>
<dbReference type="OrthoDB" id="26525at2759"/>
<feature type="domain" description="EF-hand" evidence="5">
    <location>
        <begin position="151"/>
        <end position="185"/>
    </location>
</feature>
<dbReference type="FunFam" id="1.10.238.10:FF:000178">
    <property type="entry name" value="Calmodulin-2 A"/>
    <property type="match status" value="1"/>
</dbReference>
<dbReference type="PROSITE" id="PS00018">
    <property type="entry name" value="EF_HAND_1"/>
    <property type="match status" value="2"/>
</dbReference>
<keyword evidence="3" id="KW-0106">Calcium</keyword>
<dbReference type="PRINTS" id="PR01697">
    <property type="entry name" value="PARVALBUMIN"/>
</dbReference>
<proteinExistence type="predicted"/>
<sequence>MENTCLPLFSLAGFIWFLVLHRVLNWFIRVHKSYSTFQSFFQSQLNFLFEKNPIYKVPSEESCENEKSDCELLREDVEMVMDKLGIICTLDDDKLQLKFGLDGFSILFEENEPSLDEVKEAFDVFDENKDGFIDARELEMILFSLGFRKKYGVLECERMIAAFDENGDGRIDFNEFLKFMENSFC</sequence>
<evidence type="ECO:0000313" key="7">
    <source>
        <dbReference type="Proteomes" id="UP000541444"/>
    </source>
</evidence>
<keyword evidence="4" id="KW-0472">Membrane</keyword>
<comment type="caution">
    <text evidence="6">The sequence shown here is derived from an EMBL/GenBank/DDBJ whole genome shotgun (WGS) entry which is preliminary data.</text>
</comment>
<keyword evidence="1" id="KW-0479">Metal-binding</keyword>
<keyword evidence="4" id="KW-0812">Transmembrane</keyword>
<dbReference type="SUPFAM" id="SSF47473">
    <property type="entry name" value="EF-hand"/>
    <property type="match status" value="1"/>
</dbReference>
<dbReference type="AlphaFoldDB" id="A0A7J7NXM4"/>
<dbReference type="CDD" id="cd00051">
    <property type="entry name" value="EFh"/>
    <property type="match status" value="1"/>
</dbReference>
<gene>
    <name evidence="6" type="ORF">GIB67_007354</name>
</gene>
<reference evidence="6 7" key="1">
    <citation type="journal article" date="2020" name="IScience">
        <title>Genome Sequencing of the Endangered Kingdonia uniflora (Circaeasteraceae, Ranunculales) Reveals Potential Mechanisms of Evolutionary Specialization.</title>
        <authorList>
            <person name="Sun Y."/>
            <person name="Deng T."/>
            <person name="Zhang A."/>
            <person name="Moore M.J."/>
            <person name="Landis J.B."/>
            <person name="Lin N."/>
            <person name="Zhang H."/>
            <person name="Zhang X."/>
            <person name="Huang J."/>
            <person name="Zhang X."/>
            <person name="Sun H."/>
            <person name="Wang H."/>
        </authorList>
    </citation>
    <scope>NUCLEOTIDE SEQUENCE [LARGE SCALE GENOMIC DNA]</scope>
    <source>
        <strain evidence="6">TB1705</strain>
        <tissue evidence="6">Leaf</tissue>
    </source>
</reference>
<dbReference type="EMBL" id="JACGCM010000455">
    <property type="protein sequence ID" value="KAF6171833.1"/>
    <property type="molecule type" value="Genomic_DNA"/>
</dbReference>
<dbReference type="InterPro" id="IPR039647">
    <property type="entry name" value="EF_hand_pair_protein_CML-like"/>
</dbReference>
<evidence type="ECO:0000259" key="5">
    <source>
        <dbReference type="PROSITE" id="PS50222"/>
    </source>
</evidence>
<keyword evidence="7" id="KW-1185">Reference proteome</keyword>
<accession>A0A7J7NXM4</accession>
<name>A0A7J7NXM4_9MAGN</name>
<keyword evidence="4" id="KW-1133">Transmembrane helix</keyword>